<dbReference type="RefSeq" id="WP_160900498.1">
    <property type="nucleotide sequence ID" value="NZ_CP102850.1"/>
</dbReference>
<protein>
    <submittedName>
        <fullName evidence="4">MCE family protein</fullName>
    </submittedName>
</protein>
<feature type="region of interest" description="Disordered" evidence="1">
    <location>
        <begin position="324"/>
        <end position="381"/>
    </location>
</feature>
<dbReference type="NCBIfam" id="TIGR00996">
    <property type="entry name" value="Mtu_fam_mce"/>
    <property type="match status" value="1"/>
</dbReference>
<dbReference type="InterPro" id="IPR005693">
    <property type="entry name" value="Mce"/>
</dbReference>
<keyword evidence="5" id="KW-1185">Reference proteome</keyword>
<dbReference type="InterPro" id="IPR052336">
    <property type="entry name" value="MlaD_Phospholipid_Transporter"/>
</dbReference>
<gene>
    <name evidence="4" type="ORF">GIY30_03105</name>
</gene>
<dbReference type="InterPro" id="IPR003399">
    <property type="entry name" value="Mce/MlaD"/>
</dbReference>
<dbReference type="Pfam" id="PF11887">
    <property type="entry name" value="Mce4_CUP1"/>
    <property type="match status" value="1"/>
</dbReference>
<evidence type="ECO:0000259" key="3">
    <source>
        <dbReference type="Pfam" id="PF11887"/>
    </source>
</evidence>
<dbReference type="GO" id="GO:0005576">
    <property type="term" value="C:extracellular region"/>
    <property type="evidence" value="ECO:0007669"/>
    <property type="project" value="TreeGrafter"/>
</dbReference>
<dbReference type="PANTHER" id="PTHR33371">
    <property type="entry name" value="INTERMEMBRANE PHOSPHOLIPID TRANSPORT SYSTEM BINDING PROTEIN MLAD-RELATED"/>
    <property type="match status" value="1"/>
</dbReference>
<dbReference type="Pfam" id="PF02470">
    <property type="entry name" value="MlaD"/>
    <property type="match status" value="1"/>
</dbReference>
<dbReference type="GO" id="GO:0051701">
    <property type="term" value="P:biological process involved in interaction with host"/>
    <property type="evidence" value="ECO:0007669"/>
    <property type="project" value="TreeGrafter"/>
</dbReference>
<dbReference type="InterPro" id="IPR024516">
    <property type="entry name" value="Mce_C"/>
</dbReference>
<feature type="domain" description="Mce/MlaD" evidence="2">
    <location>
        <begin position="37"/>
        <end position="112"/>
    </location>
</feature>
<evidence type="ECO:0000313" key="5">
    <source>
        <dbReference type="Proteomes" id="UP000475545"/>
    </source>
</evidence>
<organism evidence="4 5">
    <name type="scientific">Gordonia mangrovi</name>
    <dbReference type="NCBI Taxonomy" id="2665643"/>
    <lineage>
        <taxon>Bacteria</taxon>
        <taxon>Bacillati</taxon>
        <taxon>Actinomycetota</taxon>
        <taxon>Actinomycetes</taxon>
        <taxon>Mycobacteriales</taxon>
        <taxon>Gordoniaceae</taxon>
        <taxon>Gordonia</taxon>
    </lineage>
</organism>
<evidence type="ECO:0000256" key="1">
    <source>
        <dbReference type="SAM" id="MobiDB-lite"/>
    </source>
</evidence>
<sequence>MSTLRRRLLGLVFFLVVAMFFVVTITKFNDGFTTFTNVTLRTDSTGNALPANADVKARGVLVGEVRDVEPTDDDEVAVTLGLDPDMAAQLPANTTARILPKTLFGERYVDLQVPTDDASAQTLASGDTIYTDESGNAKELQELFDDLLPVLDAIPPQDLNVTLTSLSQALAGRGEQLGVTFDELDTIFRRFNDNMPELQSTLRGLSSFSQTYSEALPDVIDALDNFRTTNATIVERQGDLRTLIATVGVAATDTTAFLRQNRTDLIDLAVDSEPFLVGLAKQSPTFVCTFRNFAGLIPESRKIVGEGTDNPGVRVNLQFVNPRGRYLPNQDEPRLLDTDPPAVCYEPATDGRPFPQYPGGGLADGSYQPPSRNAGPRDVATLPQPQFSATPVGRIAANPFDDPDYVKQLKVIYGGANGTDPEQVPLWVTTIGGTSLQGAQVTIR</sequence>
<dbReference type="PANTHER" id="PTHR33371:SF19">
    <property type="entry name" value="MCE-FAMILY PROTEIN MCE4A"/>
    <property type="match status" value="1"/>
</dbReference>
<name>A0A6L7GKA5_9ACTN</name>
<reference evidence="4 5" key="1">
    <citation type="submission" date="2019-11" db="EMBL/GenBank/DDBJ databases">
        <title>Gordonia sp. nov., a novel actinobacterium isolated from mangrove soil in Hainan.</title>
        <authorList>
            <person name="Huang X."/>
            <person name="Xie Y."/>
            <person name="Chu X."/>
            <person name="Xiao K."/>
        </authorList>
    </citation>
    <scope>NUCLEOTIDE SEQUENCE [LARGE SCALE GENOMIC DNA]</scope>
    <source>
        <strain evidence="4 5">HNM0687</strain>
    </source>
</reference>
<dbReference type="EMBL" id="WMBR01000001">
    <property type="protein sequence ID" value="MXP20344.1"/>
    <property type="molecule type" value="Genomic_DNA"/>
</dbReference>
<evidence type="ECO:0000313" key="4">
    <source>
        <dbReference type="EMBL" id="MXP20344.1"/>
    </source>
</evidence>
<evidence type="ECO:0000259" key="2">
    <source>
        <dbReference type="Pfam" id="PF02470"/>
    </source>
</evidence>
<accession>A0A6L7GKA5</accession>
<dbReference type="AlphaFoldDB" id="A0A6L7GKA5"/>
<feature type="domain" description="Mammalian cell entry C-terminal" evidence="3">
    <location>
        <begin position="119"/>
        <end position="338"/>
    </location>
</feature>
<comment type="caution">
    <text evidence="4">The sequence shown here is derived from an EMBL/GenBank/DDBJ whole genome shotgun (WGS) entry which is preliminary data.</text>
</comment>
<dbReference type="Proteomes" id="UP000475545">
    <property type="component" value="Unassembled WGS sequence"/>
</dbReference>
<proteinExistence type="predicted"/>